<dbReference type="OMA" id="LETHMEC"/>
<dbReference type="EnsemblPlants" id="OB11G17220.1">
    <property type="protein sequence ID" value="OB11G17220.1"/>
    <property type="gene ID" value="OB11G17220"/>
</dbReference>
<protein>
    <recommendedName>
        <fullName evidence="1">DUF659 domain-containing protein</fullName>
    </recommendedName>
</protein>
<evidence type="ECO:0000313" key="3">
    <source>
        <dbReference type="Proteomes" id="UP000006038"/>
    </source>
</evidence>
<dbReference type="AlphaFoldDB" id="J3N7D6"/>
<dbReference type="HOGENOM" id="CLU_016471_0_2_1"/>
<dbReference type="PANTHER" id="PTHR32166">
    <property type="entry name" value="OSJNBA0013A04.12 PROTEIN"/>
    <property type="match status" value="1"/>
</dbReference>
<reference evidence="2" key="1">
    <citation type="journal article" date="2013" name="Nat. Commun.">
        <title>Whole-genome sequencing of Oryza brachyantha reveals mechanisms underlying Oryza genome evolution.</title>
        <authorList>
            <person name="Chen J."/>
            <person name="Huang Q."/>
            <person name="Gao D."/>
            <person name="Wang J."/>
            <person name="Lang Y."/>
            <person name="Liu T."/>
            <person name="Li B."/>
            <person name="Bai Z."/>
            <person name="Luis Goicoechea J."/>
            <person name="Liang C."/>
            <person name="Chen C."/>
            <person name="Zhang W."/>
            <person name="Sun S."/>
            <person name="Liao Y."/>
            <person name="Zhang X."/>
            <person name="Yang L."/>
            <person name="Song C."/>
            <person name="Wang M."/>
            <person name="Shi J."/>
            <person name="Liu G."/>
            <person name="Liu J."/>
            <person name="Zhou H."/>
            <person name="Zhou W."/>
            <person name="Yu Q."/>
            <person name="An N."/>
            <person name="Chen Y."/>
            <person name="Cai Q."/>
            <person name="Wang B."/>
            <person name="Liu B."/>
            <person name="Min J."/>
            <person name="Huang Y."/>
            <person name="Wu H."/>
            <person name="Li Z."/>
            <person name="Zhang Y."/>
            <person name="Yin Y."/>
            <person name="Song W."/>
            <person name="Jiang J."/>
            <person name="Jackson S.A."/>
            <person name="Wing R.A."/>
            <person name="Wang J."/>
            <person name="Chen M."/>
        </authorList>
    </citation>
    <scope>NUCLEOTIDE SEQUENCE [LARGE SCALE GENOMIC DNA]</scope>
    <source>
        <strain evidence="2">cv. IRGC 101232</strain>
    </source>
</reference>
<dbReference type="eggNOG" id="ENOG502QUNQ">
    <property type="taxonomic scope" value="Eukaryota"/>
</dbReference>
<feature type="domain" description="DUF659" evidence="1">
    <location>
        <begin position="113"/>
        <end position="220"/>
    </location>
</feature>
<dbReference type="Gramene" id="OB11G17220.1">
    <property type="protein sequence ID" value="OB11G17220.1"/>
    <property type="gene ID" value="OB11G17220"/>
</dbReference>
<keyword evidence="3" id="KW-1185">Reference proteome</keyword>
<dbReference type="Pfam" id="PF04937">
    <property type="entry name" value="DUF659"/>
    <property type="match status" value="1"/>
</dbReference>
<dbReference type="STRING" id="4533.J3N7D6"/>
<proteinExistence type="predicted"/>
<evidence type="ECO:0000259" key="1">
    <source>
        <dbReference type="Pfam" id="PF04937"/>
    </source>
</evidence>
<name>J3N7D6_ORYBR</name>
<dbReference type="InterPro" id="IPR007021">
    <property type="entry name" value="DUF659"/>
</dbReference>
<accession>J3N7D6</accession>
<reference evidence="2" key="2">
    <citation type="submission" date="2013-04" db="UniProtKB">
        <authorList>
            <consortium name="EnsemblPlants"/>
        </authorList>
    </citation>
    <scope>IDENTIFICATION</scope>
</reference>
<dbReference type="SUPFAM" id="SSF53098">
    <property type="entry name" value="Ribonuclease H-like"/>
    <property type="match status" value="1"/>
</dbReference>
<dbReference type="InterPro" id="IPR012337">
    <property type="entry name" value="RNaseH-like_sf"/>
</dbReference>
<dbReference type="Proteomes" id="UP000006038">
    <property type="component" value="Chromosome 11"/>
</dbReference>
<sequence length="484" mass="55504">MVVHPSSGDNNKKRQAVFQFNAPLPTKPRARPRDGTSTKSIVTMLRRTLEELVEQRHSRFHKAIETSIKTKEEKHYVDMYWALWLYEAGIPFYIVASRQFEIALEAIAQSGSGRRRHLINFLLNSPKGTYFLESIDASSEVHDAQMLADLLEERIEKIGKNKVVVITDNGANYKAARRVLMERIPTLFWSPCAAHCLDLMLEDIGDLKQFKKPITRVKHVTTFIYRGRILSAMREKTGGNDLVRSTATRFAASFLTLKSMYKHKDILMFLFVFEAWVGNKLSRIKARQDVHDIALSMEFWNPIEECLRASAPLLIVLRVVDGDEKPIMLDVVTLMTHAKDKIKASFNVQSRNRLVKNIMDIIERRWMTQMDHPLLGAALYLNPGKFFKLVKEDDATIRHLRGSFLDVLGKTVEDEEVRDKINAQSINYECQIGDAFSTKMAKQNIETMYPLDWCCSYGGRAVELQRFARCIVSLCASSSGYERN</sequence>
<dbReference type="PANTHER" id="PTHR32166:SF74">
    <property type="entry name" value="OS05G0256350 PROTEIN"/>
    <property type="match status" value="1"/>
</dbReference>
<evidence type="ECO:0000313" key="2">
    <source>
        <dbReference type="EnsemblPlants" id="OB11G17220.1"/>
    </source>
</evidence>
<organism evidence="2">
    <name type="scientific">Oryza brachyantha</name>
    <name type="common">malo sina</name>
    <dbReference type="NCBI Taxonomy" id="4533"/>
    <lineage>
        <taxon>Eukaryota</taxon>
        <taxon>Viridiplantae</taxon>
        <taxon>Streptophyta</taxon>
        <taxon>Embryophyta</taxon>
        <taxon>Tracheophyta</taxon>
        <taxon>Spermatophyta</taxon>
        <taxon>Magnoliopsida</taxon>
        <taxon>Liliopsida</taxon>
        <taxon>Poales</taxon>
        <taxon>Poaceae</taxon>
        <taxon>BOP clade</taxon>
        <taxon>Oryzoideae</taxon>
        <taxon>Oryzeae</taxon>
        <taxon>Oryzinae</taxon>
        <taxon>Oryza</taxon>
    </lineage>
</organism>